<proteinExistence type="predicted"/>
<name>A0A7X6M4Q3_9NOCA</name>
<accession>A0A7X6M4Q3</accession>
<feature type="domain" description="DUF6745" evidence="1">
    <location>
        <begin position="146"/>
        <end position="337"/>
    </location>
</feature>
<gene>
    <name evidence="2" type="ORF">HGA07_27315</name>
</gene>
<dbReference type="Proteomes" id="UP000523447">
    <property type="component" value="Unassembled WGS sequence"/>
</dbReference>
<organism evidence="2 3">
    <name type="scientific">Nocardia veterana</name>
    <dbReference type="NCBI Taxonomy" id="132249"/>
    <lineage>
        <taxon>Bacteria</taxon>
        <taxon>Bacillati</taxon>
        <taxon>Actinomycetota</taxon>
        <taxon>Actinomycetes</taxon>
        <taxon>Mycobacteriales</taxon>
        <taxon>Nocardiaceae</taxon>
        <taxon>Nocardia</taxon>
    </lineage>
</organism>
<sequence length="342" mass="38208">MSAFGQREAADIRREITDHLLSTAPADRPAAEAALTQLYRLAGLAPPRFRWVDSPLLALHTGAPGRIGRNPLQQRTSRDFPLLSWLSWQCHELWPRPGAEMFRRHVEEPVARTWNATMQPVLSTAYGVFDRLGSWQRVYGPPGVWAYFALLHGDSSPLWQAWATVARSCGPWWPGERVCVISERPRVLRTEPTAGLDALRPHCPDGPAVGYPDGWELYFWHGTRVPEWVITAPDAAAIDAELNIEVRRCAIERLGWPAYVEQAGLRLVATAADPGNPGFELLLYDLPGQHRVLVATNGSVERDGTRRRYGLGVPRYLADPVAAAAWTYGLSADLYRTLVHRT</sequence>
<dbReference type="InterPro" id="IPR046633">
    <property type="entry name" value="DUF6745"/>
</dbReference>
<reference evidence="2 3" key="1">
    <citation type="submission" date="2020-04" db="EMBL/GenBank/DDBJ databases">
        <title>MicrobeNet Type strains.</title>
        <authorList>
            <person name="Nicholson A.C."/>
        </authorList>
    </citation>
    <scope>NUCLEOTIDE SEQUENCE [LARGE SCALE GENOMIC DNA]</scope>
    <source>
        <strain evidence="2 3">DSM 44445</strain>
    </source>
</reference>
<comment type="caution">
    <text evidence="2">The sequence shown here is derived from an EMBL/GenBank/DDBJ whole genome shotgun (WGS) entry which is preliminary data.</text>
</comment>
<evidence type="ECO:0000313" key="3">
    <source>
        <dbReference type="Proteomes" id="UP000523447"/>
    </source>
</evidence>
<evidence type="ECO:0000259" key="1">
    <source>
        <dbReference type="Pfam" id="PF20530"/>
    </source>
</evidence>
<dbReference type="EMBL" id="JAAXPE010000043">
    <property type="protein sequence ID" value="NKY89305.1"/>
    <property type="molecule type" value="Genomic_DNA"/>
</dbReference>
<dbReference type="AlphaFoldDB" id="A0A7X6M4Q3"/>
<evidence type="ECO:0000313" key="2">
    <source>
        <dbReference type="EMBL" id="NKY89305.1"/>
    </source>
</evidence>
<dbReference type="RefSeq" id="WP_040718711.1">
    <property type="nucleotide sequence ID" value="NZ_CAWPHS010000038.1"/>
</dbReference>
<dbReference type="Pfam" id="PF20530">
    <property type="entry name" value="DUF6745"/>
    <property type="match status" value="1"/>
</dbReference>
<protein>
    <recommendedName>
        <fullName evidence="1">DUF6745 domain-containing protein</fullName>
    </recommendedName>
</protein>
<keyword evidence="3" id="KW-1185">Reference proteome</keyword>